<reference evidence="1 2" key="1">
    <citation type="journal article" date="2018" name="ACS Chem. Biol.">
        <title>Ketoreductase domain dysfunction expands chemodiversity: malyngamide biosynthesis in the cyanobacterium Okeania hirsuta.</title>
        <authorList>
            <person name="Moss N.A."/>
            <person name="Leao T."/>
            <person name="Rankin M."/>
            <person name="McCullough T.M."/>
            <person name="Qu P."/>
            <person name="Korobeynikov A."/>
            <person name="Smith J.L."/>
            <person name="Gerwick L."/>
            <person name="Gerwick W.H."/>
        </authorList>
    </citation>
    <scope>NUCLEOTIDE SEQUENCE [LARGE SCALE GENOMIC DNA]</scope>
    <source>
        <strain evidence="1 2">PAB10Feb10-1</strain>
    </source>
</reference>
<dbReference type="Proteomes" id="UP000269154">
    <property type="component" value="Unassembled WGS sequence"/>
</dbReference>
<protein>
    <submittedName>
        <fullName evidence="1">Uncharacterized protein</fullName>
    </submittedName>
</protein>
<dbReference type="AlphaFoldDB" id="A0A3N6PQ91"/>
<gene>
    <name evidence="1" type="ORF">D5R40_26515</name>
</gene>
<keyword evidence="2" id="KW-1185">Reference proteome</keyword>
<sequence length="107" mass="12225">MSFLWLGFSKVMVFRASSGFFYIKSKIEINIVELIGLYLKETLNNFLSLDESKVLSASSLHLSNYIIFFLKLASLLVSKNSYIVNYPTAVYLLQISCSKSDFLVYLN</sequence>
<comment type="caution">
    <text evidence="1">The sequence shown here is derived from an EMBL/GenBank/DDBJ whole genome shotgun (WGS) entry which is preliminary data.</text>
</comment>
<organism evidence="1 2">
    <name type="scientific">Okeania hirsuta</name>
    <dbReference type="NCBI Taxonomy" id="1458930"/>
    <lineage>
        <taxon>Bacteria</taxon>
        <taxon>Bacillati</taxon>
        <taxon>Cyanobacteriota</taxon>
        <taxon>Cyanophyceae</taxon>
        <taxon>Oscillatoriophycideae</taxon>
        <taxon>Oscillatoriales</taxon>
        <taxon>Microcoleaceae</taxon>
        <taxon>Okeania</taxon>
    </lineage>
</organism>
<accession>A0A3N6PQ91</accession>
<evidence type="ECO:0000313" key="1">
    <source>
        <dbReference type="EMBL" id="RQH27777.1"/>
    </source>
</evidence>
<proteinExistence type="predicted"/>
<evidence type="ECO:0000313" key="2">
    <source>
        <dbReference type="Proteomes" id="UP000269154"/>
    </source>
</evidence>
<name>A0A3N6PQ91_9CYAN</name>
<dbReference type="EMBL" id="RCBY01000229">
    <property type="protein sequence ID" value="RQH27777.1"/>
    <property type="molecule type" value="Genomic_DNA"/>
</dbReference>